<dbReference type="InterPro" id="IPR006638">
    <property type="entry name" value="Elp3/MiaA/NifB-like_rSAM"/>
</dbReference>
<dbReference type="SFLD" id="SFLDG01388">
    <property type="entry name" value="7_8-didemethyl-8-hydroxy-5-dea"/>
    <property type="match status" value="1"/>
</dbReference>
<dbReference type="HAMAP" id="MF_01611">
    <property type="entry name" value="FO_synth_sub1"/>
    <property type="match status" value="1"/>
</dbReference>
<sequence>MVSREEAIAFLNSNSPKDILEKLNLINELEDKEKYITYSKNVFIPLCNWCRNKCGYCIFRNDNPKLMKKEEVREILLKGDELGCREALFTFGERVDENPKIKEELKKMGYSGILEYLYDLEDWCLNNTNLLPHTNCGILTYDELKMLREVNASMGLMLENVSERLMKTTAHKESPGKEPKLRIEMIENAGKLKIPFTTGILIGIGETNEEIVDSILKIKEIHEKYGHIQEVIIQNFRTKKGIPMENFEEPSPIKMLKVIILAKLMLNYISIQVPPNLNKETGQLFLLSGIDDWGGVSPLTKDYVNPESPWPEIEELRRFTEELGFKLKMRLPVYDKYIKKEWLSEKIYKKITNYDKFVTDKRIF</sequence>
<evidence type="ECO:0000256" key="3">
    <source>
        <dbReference type="ARBA" id="ARBA00022485"/>
    </source>
</evidence>
<dbReference type="InterPro" id="IPR034405">
    <property type="entry name" value="F420"/>
</dbReference>
<feature type="binding site" evidence="10">
    <location>
        <position position="50"/>
    </location>
    <ligand>
        <name>[4Fe-4S] cluster</name>
        <dbReference type="ChEBI" id="CHEBI:49883"/>
        <note>4Fe-4S-S-AdoMet</note>
    </ligand>
</feature>
<dbReference type="STRING" id="647171.MetfoDRAFT_1328"/>
<reference evidence="12 13" key="1">
    <citation type="submission" date="2011-09" db="EMBL/GenBank/DDBJ databases">
        <title>The draft genome of Methanotorris formicicus Mc-S-70.</title>
        <authorList>
            <consortium name="US DOE Joint Genome Institute (JGI-PGF)"/>
            <person name="Lucas S."/>
            <person name="Han J."/>
            <person name="Lapidus A."/>
            <person name="Cheng J.-F."/>
            <person name="Goodwin L."/>
            <person name="Pitluck S."/>
            <person name="Peters L."/>
            <person name="Land M.L."/>
            <person name="Hauser L."/>
            <person name="Sieprawska-Lupa M."/>
            <person name="Takai K."/>
            <person name="Miyazaki J."/>
            <person name="Whitman W."/>
            <person name="Woyke T.J."/>
        </authorList>
    </citation>
    <scope>NUCLEOTIDE SEQUENCE [LARGE SCALE GENOMIC DNA]</scope>
    <source>
        <strain evidence="12 13">Mc-S-70</strain>
    </source>
</reference>
<feature type="domain" description="Radical SAM core" evidence="11">
    <location>
        <begin position="36"/>
        <end position="274"/>
    </location>
</feature>
<dbReference type="SFLD" id="SFLDF00294">
    <property type="entry name" value="7_8-didemethyl-8-hydroxy-5-dea"/>
    <property type="match status" value="1"/>
</dbReference>
<evidence type="ECO:0000313" key="13">
    <source>
        <dbReference type="Proteomes" id="UP000003706"/>
    </source>
</evidence>
<dbReference type="NCBIfam" id="NF004884">
    <property type="entry name" value="PRK06245.1"/>
    <property type="match status" value="1"/>
</dbReference>
<evidence type="ECO:0000256" key="10">
    <source>
        <dbReference type="HAMAP-Rule" id="MF_01611"/>
    </source>
</evidence>
<comment type="subunit">
    <text evidence="10">The FO synthase complex consists of two subunits, CofG and CofH.</text>
</comment>
<dbReference type="PROSITE" id="PS51918">
    <property type="entry name" value="RADICAL_SAM"/>
    <property type="match status" value="1"/>
</dbReference>
<evidence type="ECO:0000256" key="2">
    <source>
        <dbReference type="ARBA" id="ARBA00012126"/>
    </source>
</evidence>
<dbReference type="CDD" id="cd01335">
    <property type="entry name" value="Radical_SAM"/>
    <property type="match status" value="1"/>
</dbReference>
<evidence type="ECO:0000313" key="12">
    <source>
        <dbReference type="EMBL" id="EHP85560.1"/>
    </source>
</evidence>
<keyword evidence="13" id="KW-1185">Reference proteome</keyword>
<dbReference type="SFLD" id="SFLDG01064">
    <property type="entry name" value="F420__menaquinone_cofactor_bio"/>
    <property type="match status" value="1"/>
</dbReference>
<dbReference type="UniPathway" id="UPA00072"/>
<dbReference type="NCBIfam" id="TIGR03550">
    <property type="entry name" value="F420_cofG"/>
    <property type="match status" value="1"/>
</dbReference>
<evidence type="ECO:0000259" key="11">
    <source>
        <dbReference type="PROSITE" id="PS51918"/>
    </source>
</evidence>
<dbReference type="InterPro" id="IPR007197">
    <property type="entry name" value="rSAM"/>
</dbReference>
<accession>H1KZV4</accession>
<keyword evidence="4 10" id="KW-0949">S-adenosyl-L-methionine</keyword>
<dbReference type="EMBL" id="AGJL01000033">
    <property type="protein sequence ID" value="EHP85560.1"/>
    <property type="molecule type" value="Genomic_DNA"/>
</dbReference>
<comment type="pathway">
    <text evidence="1 10">Cofactor biosynthesis; coenzyme F0 biosynthesis.</text>
</comment>
<comment type="catalytic activity">
    <reaction evidence="9 10">
        <text>5-amino-5-(4-hydroxybenzyl)-6-(D-ribitylimino)-5,6-dihydrouracil + S-adenosyl-L-methionine = 7,8-didemethyl-8-hydroxy-5-deazariboflavin + 5'-deoxyadenosine + L-methionine + NH4(+) + H(+)</text>
        <dbReference type="Rhea" id="RHEA:55204"/>
        <dbReference type="ChEBI" id="CHEBI:15378"/>
        <dbReference type="ChEBI" id="CHEBI:17319"/>
        <dbReference type="ChEBI" id="CHEBI:28938"/>
        <dbReference type="ChEBI" id="CHEBI:57844"/>
        <dbReference type="ChEBI" id="CHEBI:59789"/>
        <dbReference type="ChEBI" id="CHEBI:59904"/>
        <dbReference type="ChEBI" id="CHEBI:85936"/>
        <dbReference type="EC" id="4.3.1.32"/>
    </reaction>
</comment>
<dbReference type="GO" id="GO:0005506">
    <property type="term" value="F:iron ion binding"/>
    <property type="evidence" value="ECO:0007669"/>
    <property type="project" value="UniProtKB-UniRule"/>
</dbReference>
<keyword evidence="5 10" id="KW-0479">Metal-binding</keyword>
<dbReference type="EC" id="4.3.1.32" evidence="2 10"/>
<evidence type="ECO:0000256" key="7">
    <source>
        <dbReference type="ARBA" id="ARBA00023014"/>
    </source>
</evidence>
<dbReference type="InterPro" id="IPR013785">
    <property type="entry name" value="Aldolase_TIM"/>
</dbReference>
<dbReference type="AlphaFoldDB" id="H1KZV4"/>
<dbReference type="SMART" id="SM00729">
    <property type="entry name" value="Elp3"/>
    <property type="match status" value="1"/>
</dbReference>
<organism evidence="12 13">
    <name type="scientific">Methanotorris formicicus Mc-S-70</name>
    <dbReference type="NCBI Taxonomy" id="647171"/>
    <lineage>
        <taxon>Archaea</taxon>
        <taxon>Methanobacteriati</taxon>
        <taxon>Methanobacteriota</taxon>
        <taxon>Methanomada group</taxon>
        <taxon>Methanococci</taxon>
        <taxon>Methanococcales</taxon>
        <taxon>Methanocaldococcaceae</taxon>
        <taxon>Methanotorris</taxon>
    </lineage>
</organism>
<evidence type="ECO:0000256" key="9">
    <source>
        <dbReference type="ARBA" id="ARBA00048974"/>
    </source>
</evidence>
<comment type="function">
    <text evidence="10">Catalyzes the radical-mediated synthesis of 7,8-didemethyl-8-hydroxy-5-deazariboflavin (FO) from 5-amino-5-(4-hydroxybenzyl)-6-(D-ribitylimino)-5,6-dihydrouracil.</text>
</comment>
<proteinExistence type="inferred from homology"/>
<dbReference type="Proteomes" id="UP000003706">
    <property type="component" value="Unassembled WGS sequence"/>
</dbReference>
<dbReference type="Gene3D" id="3.20.20.70">
    <property type="entry name" value="Aldolase class I"/>
    <property type="match status" value="1"/>
</dbReference>
<evidence type="ECO:0000256" key="6">
    <source>
        <dbReference type="ARBA" id="ARBA00023004"/>
    </source>
</evidence>
<dbReference type="GO" id="GO:0044689">
    <property type="term" value="F:7,8-didemethyl-8-hydroxy-5-deazariboflavin synthase activity"/>
    <property type="evidence" value="ECO:0007669"/>
    <property type="project" value="UniProtKB-EC"/>
</dbReference>
<evidence type="ECO:0000256" key="5">
    <source>
        <dbReference type="ARBA" id="ARBA00022723"/>
    </source>
</evidence>
<dbReference type="PATRIC" id="fig|647171.4.peg.1299"/>
<dbReference type="PANTHER" id="PTHR43076:SF15">
    <property type="entry name" value="7,8-DIDEMETHYL-8-HYDROXY-5-DEAZARIBOFLAVIN SYNTHASE"/>
    <property type="match status" value="1"/>
</dbReference>
<dbReference type="InterPro" id="IPR019939">
    <property type="entry name" value="CofG_family"/>
</dbReference>
<dbReference type="GO" id="GO:0051539">
    <property type="term" value="F:4 iron, 4 sulfur cluster binding"/>
    <property type="evidence" value="ECO:0007669"/>
    <property type="project" value="UniProtKB-KW"/>
</dbReference>
<evidence type="ECO:0000256" key="1">
    <source>
        <dbReference type="ARBA" id="ARBA00004712"/>
    </source>
</evidence>
<comment type="similarity">
    <text evidence="10">Belongs to the radical SAM superfamily. CofG family.</text>
</comment>
<evidence type="ECO:0000256" key="4">
    <source>
        <dbReference type="ARBA" id="ARBA00022691"/>
    </source>
</evidence>
<evidence type="ECO:0000256" key="8">
    <source>
        <dbReference type="ARBA" id="ARBA00023239"/>
    </source>
</evidence>
<dbReference type="SUPFAM" id="SSF102114">
    <property type="entry name" value="Radical SAM enzymes"/>
    <property type="match status" value="1"/>
</dbReference>
<dbReference type="RefSeq" id="WP_007044758.1">
    <property type="nucleotide sequence ID" value="NZ_AGJL01000033.1"/>
</dbReference>
<feature type="binding site" evidence="10">
    <location>
        <position position="57"/>
    </location>
    <ligand>
        <name>[4Fe-4S] cluster</name>
        <dbReference type="ChEBI" id="CHEBI:49883"/>
        <note>4Fe-4S-S-AdoMet</note>
    </ligand>
</feature>
<keyword evidence="7 10" id="KW-0411">Iron-sulfur</keyword>
<keyword evidence="8 10" id="KW-0456">Lyase</keyword>
<dbReference type="SFLD" id="SFLDS00029">
    <property type="entry name" value="Radical_SAM"/>
    <property type="match status" value="1"/>
</dbReference>
<protein>
    <recommendedName>
        <fullName evidence="2 10">7,8-didemethyl-8-hydroxy-5-deazariboflavin synthase</fullName>
        <ecNumber evidence="2 10">4.3.1.32</ecNumber>
    </recommendedName>
    <alternativeName>
        <fullName evidence="10">FO synthase subunit 1</fullName>
    </alternativeName>
</protein>
<dbReference type="InterPro" id="IPR058240">
    <property type="entry name" value="rSAM_sf"/>
</dbReference>
<name>H1KZV4_9EURY</name>
<feature type="binding site" evidence="10">
    <location>
        <position position="54"/>
    </location>
    <ligand>
        <name>[4Fe-4S] cluster</name>
        <dbReference type="ChEBI" id="CHEBI:49883"/>
        <note>4Fe-4S-S-AdoMet</note>
    </ligand>
</feature>
<keyword evidence="6 10" id="KW-0408">Iron</keyword>
<comment type="cofactor">
    <cofactor evidence="10">
        <name>[4Fe-4S] cluster</name>
        <dbReference type="ChEBI" id="CHEBI:49883"/>
    </cofactor>
    <text evidence="10">Binds 1 [4Fe-4S] cluster. The cluster is coordinated with 3 cysteines and an exchangeable S-adenosyl-L-methionine.</text>
</comment>
<comment type="caution">
    <text evidence="12">The sequence shown here is derived from an EMBL/GenBank/DDBJ whole genome shotgun (WGS) entry which is preliminary data.</text>
</comment>
<dbReference type="GO" id="GO:0016765">
    <property type="term" value="F:transferase activity, transferring alkyl or aryl (other than methyl) groups"/>
    <property type="evidence" value="ECO:0007669"/>
    <property type="project" value="InterPro"/>
</dbReference>
<dbReference type="Pfam" id="PF04055">
    <property type="entry name" value="Radical_SAM"/>
    <property type="match status" value="1"/>
</dbReference>
<dbReference type="OrthoDB" id="35347at2157"/>
<gene>
    <name evidence="10" type="primary">cofG</name>
    <name evidence="12" type="ORF">MetfoDRAFT_1328</name>
</gene>
<dbReference type="PANTHER" id="PTHR43076">
    <property type="entry name" value="FO SYNTHASE (COFH)"/>
    <property type="match status" value="1"/>
</dbReference>
<keyword evidence="3 10" id="KW-0004">4Fe-4S</keyword>